<dbReference type="PROSITE" id="PS51192">
    <property type="entry name" value="HELICASE_ATP_BIND_1"/>
    <property type="match status" value="1"/>
</dbReference>
<dbReference type="PANTHER" id="PTHR47961:SF12">
    <property type="entry name" value="HELICASE POLQ-LIKE"/>
    <property type="match status" value="1"/>
</dbReference>
<dbReference type="Gene3D" id="1.10.150.20">
    <property type="entry name" value="5' to 3' exonuclease, C-terminal subdomain"/>
    <property type="match status" value="1"/>
</dbReference>
<feature type="domain" description="Helicase ATP-binding" evidence="10">
    <location>
        <begin position="14"/>
        <end position="186"/>
    </location>
</feature>
<comment type="subcellular location">
    <subcellularLocation>
        <location evidence="1">Nucleus</location>
    </subcellularLocation>
</comment>
<gene>
    <name evidence="12" type="ORF">NEZAVI_LOCUS3527</name>
</gene>
<dbReference type="Gene3D" id="1.10.3380.20">
    <property type="match status" value="1"/>
</dbReference>
<evidence type="ECO:0000313" key="13">
    <source>
        <dbReference type="Proteomes" id="UP001152798"/>
    </source>
</evidence>
<evidence type="ECO:0000256" key="2">
    <source>
        <dbReference type="ARBA" id="ARBA00022741"/>
    </source>
</evidence>
<evidence type="ECO:0000259" key="11">
    <source>
        <dbReference type="PROSITE" id="PS51194"/>
    </source>
</evidence>
<dbReference type="InterPro" id="IPR048960">
    <property type="entry name" value="POLQ-like_helical"/>
</dbReference>
<dbReference type="Gene3D" id="3.40.50.300">
    <property type="entry name" value="P-loop containing nucleotide triphosphate hydrolases"/>
    <property type="match status" value="2"/>
</dbReference>
<evidence type="ECO:0000256" key="1">
    <source>
        <dbReference type="ARBA" id="ARBA00004123"/>
    </source>
</evidence>
<dbReference type="Proteomes" id="UP001152798">
    <property type="component" value="Chromosome 2"/>
</dbReference>
<evidence type="ECO:0000313" key="12">
    <source>
        <dbReference type="EMBL" id="CAH1392757.1"/>
    </source>
</evidence>
<dbReference type="GO" id="GO:0003676">
    <property type="term" value="F:nucleic acid binding"/>
    <property type="evidence" value="ECO:0007669"/>
    <property type="project" value="InterPro"/>
</dbReference>
<dbReference type="CDD" id="cd18026">
    <property type="entry name" value="DEXHc_POLQ-like"/>
    <property type="match status" value="1"/>
</dbReference>
<dbReference type="GO" id="GO:0005524">
    <property type="term" value="F:ATP binding"/>
    <property type="evidence" value="ECO:0007669"/>
    <property type="project" value="UniProtKB-KW"/>
</dbReference>
<dbReference type="InterPro" id="IPR011545">
    <property type="entry name" value="DEAD/DEAH_box_helicase_dom"/>
</dbReference>
<evidence type="ECO:0000256" key="6">
    <source>
        <dbReference type="ARBA" id="ARBA00022840"/>
    </source>
</evidence>
<proteinExistence type="predicted"/>
<dbReference type="GO" id="GO:0006302">
    <property type="term" value="P:double-strand break repair"/>
    <property type="evidence" value="ECO:0007669"/>
    <property type="project" value="UniProtKB-ARBA"/>
</dbReference>
<dbReference type="EMBL" id="OV725078">
    <property type="protein sequence ID" value="CAH1392757.1"/>
    <property type="molecule type" value="Genomic_DNA"/>
</dbReference>
<dbReference type="OrthoDB" id="2320933at2759"/>
<dbReference type="SUPFAM" id="SSF158702">
    <property type="entry name" value="Sec63 N-terminal domain-like"/>
    <property type="match status" value="1"/>
</dbReference>
<evidence type="ECO:0000256" key="7">
    <source>
        <dbReference type="ARBA" id="ARBA00023204"/>
    </source>
</evidence>
<evidence type="ECO:0000259" key="10">
    <source>
        <dbReference type="PROSITE" id="PS51192"/>
    </source>
</evidence>
<dbReference type="InterPro" id="IPR027417">
    <property type="entry name" value="P-loop_NTPase"/>
</dbReference>
<dbReference type="PROSITE" id="PS51194">
    <property type="entry name" value="HELICASE_CTER"/>
    <property type="match status" value="1"/>
</dbReference>
<evidence type="ECO:0000256" key="5">
    <source>
        <dbReference type="ARBA" id="ARBA00022806"/>
    </source>
</evidence>
<keyword evidence="5" id="KW-0347">Helicase</keyword>
<dbReference type="SMART" id="SM00487">
    <property type="entry name" value="DEXDc"/>
    <property type="match status" value="1"/>
</dbReference>
<dbReference type="CDD" id="cd18795">
    <property type="entry name" value="SF2_C_Ski2"/>
    <property type="match status" value="1"/>
</dbReference>
<sequence>IVKLYDWQIDCLQLQAVKEKKNLIYSLPTGGGKTLIAEILIIKELLVYNKNAIFILPFRAIVQEKVTSLASLGLDLGFLVEEYAGNKGIYPPTKRRRKKSIFVCTIEKALGLINSLIEEKRILEIGLVVIDELHFIGENKRGALLENIILKLLFFPDSIQILSMSATIGNLEEIACFLNAETYQKDFRATELSEHIKVKEELFIVNHKEYPSLCLKKMYSYNSSKNNIDVDGIGNLVDEVVPQKSCLVFCQTKSNCENVSIMICETLSRRSNYEWMTAEKSALIKALRSEGNGIICPVLKKTIPFGVVYHHSGLTNAERKLIEEAFLSGTLCCICCTSTLAAGINLPAQRVIIRSPYVGKSFITLSQYRQMIGRAGRAGLESSGESFLICQPSDTEKVGHLLSSKMERCCSQLQNNDFSCFVMSLISLELMADKNSMIDVMKKSLLYMQSKLLGINIEQYLQNTLDLLMSNGVIEIHNEKFILQSFGKAAVKGNLPFEVARELYEDLKEAQNSLVLVNDLHLLYLVTPYSVLEDLNPTFDVIWNVFSEMNSKNMQVARTVGINEAIVHRILAQRSIKTLPEKILKRFFVSLILHELWTGQNVWSVSKKYKLSRGFVYNLLSTSSSFASSVLRFCEVMVELKCFVDLLGKFPQQLGFCCSPELLPLLELPSVNKGRAKLLFNAGFKDLSMIAKSDPETLAKSVYYLPIKHAKKIIEGAKLLQLITFETLQDEVDILREGINVSIS</sequence>
<keyword evidence="4" id="KW-0378">Hydrolase</keyword>
<keyword evidence="3" id="KW-0227">DNA damage</keyword>
<evidence type="ECO:0000256" key="8">
    <source>
        <dbReference type="ARBA" id="ARBA00023242"/>
    </source>
</evidence>
<dbReference type="SMART" id="SM00490">
    <property type="entry name" value="HELICc"/>
    <property type="match status" value="1"/>
</dbReference>
<dbReference type="PANTHER" id="PTHR47961">
    <property type="entry name" value="DNA POLYMERASE THETA, PUTATIVE (AFU_ORTHOLOGUE AFUA_1G05260)-RELATED"/>
    <property type="match status" value="1"/>
</dbReference>
<dbReference type="Pfam" id="PF21099">
    <property type="entry name" value="POLQ_helical"/>
    <property type="match status" value="1"/>
</dbReference>
<dbReference type="Pfam" id="PF00271">
    <property type="entry name" value="Helicase_C"/>
    <property type="match status" value="1"/>
</dbReference>
<keyword evidence="6" id="KW-0067">ATP-binding</keyword>
<evidence type="ECO:0000256" key="3">
    <source>
        <dbReference type="ARBA" id="ARBA00022763"/>
    </source>
</evidence>
<dbReference type="InterPro" id="IPR014001">
    <property type="entry name" value="Helicase_ATP-bd"/>
</dbReference>
<dbReference type="Pfam" id="PF20470">
    <property type="entry name" value="HTH_61"/>
    <property type="match status" value="1"/>
</dbReference>
<feature type="domain" description="Helicase C-terminal" evidence="11">
    <location>
        <begin position="232"/>
        <end position="429"/>
    </location>
</feature>
<dbReference type="SUPFAM" id="SSF52540">
    <property type="entry name" value="P-loop containing nucleoside triphosphate hydrolases"/>
    <property type="match status" value="1"/>
</dbReference>
<evidence type="ECO:0008006" key="14">
    <source>
        <dbReference type="Google" id="ProtNLM"/>
    </source>
</evidence>
<dbReference type="InterPro" id="IPR001650">
    <property type="entry name" value="Helicase_C-like"/>
</dbReference>
<reference evidence="12" key="1">
    <citation type="submission" date="2022-01" db="EMBL/GenBank/DDBJ databases">
        <authorList>
            <person name="King R."/>
        </authorList>
    </citation>
    <scope>NUCLEOTIDE SEQUENCE</scope>
</reference>
<evidence type="ECO:0000256" key="9">
    <source>
        <dbReference type="ARBA" id="ARBA00048988"/>
    </source>
</evidence>
<feature type="non-terminal residue" evidence="12">
    <location>
        <position position="1"/>
    </location>
</feature>
<keyword evidence="2" id="KW-0547">Nucleotide-binding</keyword>
<organism evidence="12 13">
    <name type="scientific">Nezara viridula</name>
    <name type="common">Southern green stink bug</name>
    <name type="synonym">Cimex viridulus</name>
    <dbReference type="NCBI Taxonomy" id="85310"/>
    <lineage>
        <taxon>Eukaryota</taxon>
        <taxon>Metazoa</taxon>
        <taxon>Ecdysozoa</taxon>
        <taxon>Arthropoda</taxon>
        <taxon>Hexapoda</taxon>
        <taxon>Insecta</taxon>
        <taxon>Pterygota</taxon>
        <taxon>Neoptera</taxon>
        <taxon>Paraneoptera</taxon>
        <taxon>Hemiptera</taxon>
        <taxon>Heteroptera</taxon>
        <taxon>Panheteroptera</taxon>
        <taxon>Pentatomomorpha</taxon>
        <taxon>Pentatomoidea</taxon>
        <taxon>Pentatomidae</taxon>
        <taxon>Pentatominae</taxon>
        <taxon>Nezara</taxon>
    </lineage>
</organism>
<name>A0A9P0ECU3_NEZVI</name>
<dbReference type="GO" id="GO:0016787">
    <property type="term" value="F:hydrolase activity"/>
    <property type="evidence" value="ECO:0007669"/>
    <property type="project" value="UniProtKB-KW"/>
</dbReference>
<keyword evidence="8" id="KW-0539">Nucleus</keyword>
<comment type="catalytic activity">
    <reaction evidence="9">
        <text>ATP + H2O = ADP + phosphate + H(+)</text>
        <dbReference type="Rhea" id="RHEA:13065"/>
        <dbReference type="ChEBI" id="CHEBI:15377"/>
        <dbReference type="ChEBI" id="CHEBI:15378"/>
        <dbReference type="ChEBI" id="CHEBI:30616"/>
        <dbReference type="ChEBI" id="CHEBI:43474"/>
        <dbReference type="ChEBI" id="CHEBI:456216"/>
        <dbReference type="EC" id="5.6.2.4"/>
    </reaction>
</comment>
<dbReference type="GO" id="GO:0043138">
    <property type="term" value="F:3'-5' DNA helicase activity"/>
    <property type="evidence" value="ECO:0007669"/>
    <property type="project" value="UniProtKB-EC"/>
</dbReference>
<dbReference type="InterPro" id="IPR046931">
    <property type="entry name" value="HTH_61"/>
</dbReference>
<dbReference type="AlphaFoldDB" id="A0A9P0ECU3"/>
<dbReference type="FunFam" id="3.40.50.300:FF:000813">
    <property type="entry name" value="helicase POLQ-like isoform X1"/>
    <property type="match status" value="1"/>
</dbReference>
<dbReference type="InterPro" id="IPR050474">
    <property type="entry name" value="Hel308_SKI2-like"/>
</dbReference>
<keyword evidence="7" id="KW-0234">DNA repair</keyword>
<accession>A0A9P0ECU3</accession>
<dbReference type="GO" id="GO:0005634">
    <property type="term" value="C:nucleus"/>
    <property type="evidence" value="ECO:0007669"/>
    <property type="project" value="UniProtKB-SubCell"/>
</dbReference>
<dbReference type="Pfam" id="PF00270">
    <property type="entry name" value="DEAD"/>
    <property type="match status" value="1"/>
</dbReference>
<evidence type="ECO:0000256" key="4">
    <source>
        <dbReference type="ARBA" id="ARBA00022801"/>
    </source>
</evidence>
<protein>
    <recommendedName>
        <fullName evidence="14">Helicase POLQ-like (Trinotate prediction)</fullName>
    </recommendedName>
</protein>
<keyword evidence="13" id="KW-1185">Reference proteome</keyword>